<dbReference type="NCBIfam" id="TIGR00756">
    <property type="entry name" value="PPR"/>
    <property type="match status" value="3"/>
</dbReference>
<dbReference type="Gene3D" id="1.25.40.10">
    <property type="entry name" value="Tetratricopeptide repeat domain"/>
    <property type="match status" value="4"/>
</dbReference>
<dbReference type="InterPro" id="IPR033443">
    <property type="entry name" value="PROP1-like_PPR_dom"/>
</dbReference>
<dbReference type="STRING" id="945553.A0A0D2M500"/>
<organism evidence="7 8">
    <name type="scientific">Hypholoma sublateritium (strain FD-334 SS-4)</name>
    <dbReference type="NCBI Taxonomy" id="945553"/>
    <lineage>
        <taxon>Eukaryota</taxon>
        <taxon>Fungi</taxon>
        <taxon>Dikarya</taxon>
        <taxon>Basidiomycota</taxon>
        <taxon>Agaricomycotina</taxon>
        <taxon>Agaricomycetes</taxon>
        <taxon>Agaricomycetidae</taxon>
        <taxon>Agaricales</taxon>
        <taxon>Agaricineae</taxon>
        <taxon>Strophariaceae</taxon>
        <taxon>Hypholoma</taxon>
    </lineage>
</organism>
<dbReference type="SUPFAM" id="SSF48452">
    <property type="entry name" value="TPR-like"/>
    <property type="match status" value="1"/>
</dbReference>
<evidence type="ECO:0000256" key="2">
    <source>
        <dbReference type="ARBA" id="ARBA00022737"/>
    </source>
</evidence>
<dbReference type="OMA" id="QNQTGHT"/>
<keyword evidence="2" id="KW-0677">Repeat</keyword>
<feature type="repeat" description="PPR" evidence="3">
    <location>
        <begin position="1036"/>
        <end position="1070"/>
    </location>
</feature>
<evidence type="ECO:0000313" key="7">
    <source>
        <dbReference type="EMBL" id="KJA18213.1"/>
    </source>
</evidence>
<dbReference type="Pfam" id="PF17177">
    <property type="entry name" value="PPR_long"/>
    <property type="match status" value="1"/>
</dbReference>
<sequence length="1365" mass="150257">MLPHILHTTGRAVAVVQNQTHTIRNVLQLQSSGPSSGSGSSWGNGPGPGGSKYGAGSRFYAGHNNAGRAVTQANAVTSHDGQITQSDDIEEITPKWTILSTPQRKRRMRSSSVSMGVAGRNERAEKLGVLKTVQLHARGKHAFAPSETMASAKERLLAEPTPAAPPPTQPLLVRRNSTSAPLSPLLNATEPPPPPSQATKPKQAPPPDEKSMPQEIQDEIAHFRSMLRQTNPMAVARSIRRMLATYQSPPVELFNAALNASVHNRQPGTSLTQVIELYNAMLSKSVLPDVETYELLIQALTQRDVEVHRAQISLDLRVKHKSQVSYVAEENIDKDVERLRDLKKEDNFASAMSLFEGILAGHGKDHMQMQTFVRLMRCAANHGDVHSAIHVFAQLEARSDLNVSAPVYRYLILTFSNAGQVDQAEEIFKSFLTAGAQNKLHRYPAHLLDVARQSQIQVWNTMMEAYFRAGMPDKAIELVDQVLKSDAGNNFTMADVPVATSSMFTTVINGFLTSGDITSALTWFDKLLPQEKAPEDPYQGLGGRVMRPDGLAWFMMIDHLADNNRLDDLNRLFRTLKEVHKTDGLRINSTLRLIVYTANLEYLRNNKETADPVAAVENVKYLLEDLHQLTEWDIPRGKLAMSMCHELAIRGEFLTSTATYVHLTTNGLSFGDVENFAEGWKMRAQQSTTQFIRDVYMAVNEGLGTLSIESAIPLARTAHQIGMQPVLPLAPALLHAYGAMVNGDDVVWNISMDDWRLLFSYALPFEINADNGNPNGLVDIPGFAYPGIFKLVDHFNAENGAFDALGESIQLDLINVITARTTPETRQDVLARLGPKYVEAAEKYDELRFAALENNIVQDASLLNPVESQVLDTDVPALRYNPYVTQDITTALGPPAGLISAEALEKAYQLFARAVQRGEVPSSAALCRLIEGKGRGKDLDKVRELYTAAQALLRVTPPETQRFEWAAVENSMIIALAHAGHVDAAHVHRARILAQGLAPSADAYGILVQLVRDTTDDTSGAVALFEEALARGVAPNMYLYNNIISKLSKARKADYALELFEQMKAAGMKLSSITYGAVIGACARVGDVVAAENLFKEMTRSRNFRPRVPPYNTMMQLFSQTKPSRVSALYYYQEMRKAGVKPSAHTYKLLLDIYGSLEPVALEPMERVFDELIADTSLEVTGTHFASLINAYGCVSKDLNKAISVFESMGTYRRAPKPDAVAFEAIINAIVAHKQTDLLPSYIDRMVSSGVHMTAYIANLLIKGYANVGEMDKAREIFESLSNPPTGVAAPNNRAPHSPEIGADVPVMAPVYREPSTWEVMVRAELGAGNRDAAIALLHRLQERHYPEAVYSRISGILTDFSVPQ</sequence>
<dbReference type="OrthoDB" id="411857at2759"/>
<feature type="domain" description="Pentatricopeptide repeat-containing protein-mitochondrial" evidence="6">
    <location>
        <begin position="1172"/>
        <end position="1280"/>
    </location>
</feature>
<dbReference type="PANTHER" id="PTHR46128:SF329">
    <property type="entry name" value="MITOCHONDRIAL GROUP I INTRON SPLICING FACTOR DMR1"/>
    <property type="match status" value="1"/>
</dbReference>
<evidence type="ECO:0000259" key="5">
    <source>
        <dbReference type="Pfam" id="PF17177"/>
    </source>
</evidence>
<name>A0A0D2M500_HYPSF</name>
<feature type="repeat" description="PPR" evidence="3">
    <location>
        <begin position="1107"/>
        <end position="1142"/>
    </location>
</feature>
<dbReference type="InterPro" id="IPR057027">
    <property type="entry name" value="TPR_mt"/>
</dbReference>
<evidence type="ECO:0000256" key="1">
    <source>
        <dbReference type="ARBA" id="ARBA00007626"/>
    </source>
</evidence>
<dbReference type="Pfam" id="PF23276">
    <property type="entry name" value="TPR_24"/>
    <property type="match status" value="1"/>
</dbReference>
<feature type="repeat" description="PPR" evidence="3">
    <location>
        <begin position="455"/>
        <end position="485"/>
    </location>
</feature>
<dbReference type="InterPro" id="IPR002885">
    <property type="entry name" value="PPR_rpt"/>
</dbReference>
<keyword evidence="8" id="KW-1185">Reference proteome</keyword>
<feature type="domain" description="PROP1-like PPR" evidence="5">
    <location>
        <begin position="1015"/>
        <end position="1121"/>
    </location>
</feature>
<feature type="repeat" description="PPR" evidence="3">
    <location>
        <begin position="1071"/>
        <end position="1106"/>
    </location>
</feature>
<dbReference type="Pfam" id="PF01535">
    <property type="entry name" value="PPR"/>
    <property type="match status" value="2"/>
</dbReference>
<accession>A0A0D2M500</accession>
<dbReference type="PANTHER" id="PTHR46128">
    <property type="entry name" value="MITOCHONDRIAL GROUP I INTRON SPLICING FACTOR CCM1"/>
    <property type="match status" value="1"/>
</dbReference>
<comment type="similarity">
    <text evidence="1">Belongs to the PPR family. P subfamily.</text>
</comment>
<protein>
    <submittedName>
        <fullName evidence="7">Uncharacterized protein</fullName>
    </submittedName>
</protein>
<dbReference type="InterPro" id="IPR011990">
    <property type="entry name" value="TPR-like_helical_dom_sf"/>
</dbReference>
<dbReference type="PROSITE" id="PS51375">
    <property type="entry name" value="PPR"/>
    <property type="match status" value="4"/>
</dbReference>
<proteinExistence type="inferred from homology"/>
<dbReference type="InterPro" id="IPR050872">
    <property type="entry name" value="PPR_P_subfamily"/>
</dbReference>
<evidence type="ECO:0000313" key="8">
    <source>
        <dbReference type="Proteomes" id="UP000054270"/>
    </source>
</evidence>
<gene>
    <name evidence="7" type="ORF">HYPSUDRAFT_57294</name>
</gene>
<dbReference type="Proteomes" id="UP000054270">
    <property type="component" value="Unassembled WGS sequence"/>
</dbReference>
<dbReference type="SUPFAM" id="SSF81901">
    <property type="entry name" value="HCP-like"/>
    <property type="match status" value="1"/>
</dbReference>
<dbReference type="EMBL" id="KN817592">
    <property type="protein sequence ID" value="KJA18213.1"/>
    <property type="molecule type" value="Genomic_DNA"/>
</dbReference>
<feature type="region of interest" description="Disordered" evidence="4">
    <location>
        <begin position="181"/>
        <end position="212"/>
    </location>
</feature>
<evidence type="ECO:0000259" key="6">
    <source>
        <dbReference type="Pfam" id="PF23276"/>
    </source>
</evidence>
<evidence type="ECO:0000256" key="3">
    <source>
        <dbReference type="PROSITE-ProRule" id="PRU00708"/>
    </source>
</evidence>
<reference evidence="8" key="1">
    <citation type="submission" date="2014-04" db="EMBL/GenBank/DDBJ databases">
        <title>Evolutionary Origins and Diversification of the Mycorrhizal Mutualists.</title>
        <authorList>
            <consortium name="DOE Joint Genome Institute"/>
            <consortium name="Mycorrhizal Genomics Consortium"/>
            <person name="Kohler A."/>
            <person name="Kuo A."/>
            <person name="Nagy L.G."/>
            <person name="Floudas D."/>
            <person name="Copeland A."/>
            <person name="Barry K.W."/>
            <person name="Cichocki N."/>
            <person name="Veneault-Fourrey C."/>
            <person name="LaButti K."/>
            <person name="Lindquist E.A."/>
            <person name="Lipzen A."/>
            <person name="Lundell T."/>
            <person name="Morin E."/>
            <person name="Murat C."/>
            <person name="Riley R."/>
            <person name="Ohm R."/>
            <person name="Sun H."/>
            <person name="Tunlid A."/>
            <person name="Henrissat B."/>
            <person name="Grigoriev I.V."/>
            <person name="Hibbett D.S."/>
            <person name="Martin F."/>
        </authorList>
    </citation>
    <scope>NUCLEOTIDE SEQUENCE [LARGE SCALE GENOMIC DNA]</scope>
    <source>
        <strain evidence="8">FD-334 SS-4</strain>
    </source>
</reference>
<feature type="compositionally biased region" description="Gly residues" evidence="4">
    <location>
        <begin position="40"/>
        <end position="53"/>
    </location>
</feature>
<evidence type="ECO:0000256" key="4">
    <source>
        <dbReference type="SAM" id="MobiDB-lite"/>
    </source>
</evidence>
<feature type="region of interest" description="Disordered" evidence="4">
    <location>
        <begin position="29"/>
        <end position="56"/>
    </location>
</feature>